<dbReference type="Gene3D" id="2.20.28.10">
    <property type="match status" value="1"/>
</dbReference>
<name>A0AAU8LYN1_9BACT</name>
<evidence type="ECO:0000256" key="4">
    <source>
        <dbReference type="ARBA" id="ARBA00022982"/>
    </source>
</evidence>
<dbReference type="InterPro" id="IPR052364">
    <property type="entry name" value="Rubrerythrin"/>
</dbReference>
<dbReference type="InterPro" id="IPR009040">
    <property type="entry name" value="Ferritin-like_diiron"/>
</dbReference>
<comment type="cofactor">
    <cofactor evidence="1">
        <name>Fe(3+)</name>
        <dbReference type="ChEBI" id="CHEBI:29034"/>
    </cofactor>
</comment>
<reference evidence="7" key="2">
    <citation type="submission" date="2024-06" db="EMBL/GenBank/DDBJ databases">
        <authorList>
            <person name="Plum-Jensen L.E."/>
            <person name="Schramm A."/>
            <person name="Marshall I.P.G."/>
        </authorList>
    </citation>
    <scope>NUCLEOTIDE SEQUENCE</scope>
    <source>
        <strain evidence="7">Rat1</strain>
    </source>
</reference>
<evidence type="ECO:0000256" key="3">
    <source>
        <dbReference type="ARBA" id="ARBA00022723"/>
    </source>
</evidence>
<keyword evidence="2" id="KW-0813">Transport</keyword>
<dbReference type="InterPro" id="IPR012347">
    <property type="entry name" value="Ferritin-like"/>
</dbReference>
<dbReference type="SUPFAM" id="SSF47240">
    <property type="entry name" value="Ferritin-like"/>
    <property type="match status" value="1"/>
</dbReference>
<dbReference type="Pfam" id="PF02915">
    <property type="entry name" value="Rubrerythrin"/>
    <property type="match status" value="1"/>
</dbReference>
<proteinExistence type="predicted"/>
<dbReference type="PANTHER" id="PTHR43865">
    <property type="entry name" value="RUBRERYTHRIN-RELATED"/>
    <property type="match status" value="1"/>
</dbReference>
<dbReference type="InterPro" id="IPR048574">
    <property type="entry name" value="RUBY_RBDX"/>
</dbReference>
<reference evidence="7" key="1">
    <citation type="journal article" date="2024" name="Syst. Appl. Microbiol.">
        <title>First single-strain enrichments of Electrothrix cable bacteria, description of E. aestuarii sp. nov. and E. rattekaaiensis sp. nov., and proposal of a cable bacteria taxonomy following the rules of the SeqCode.</title>
        <authorList>
            <person name="Plum-Jensen L.E."/>
            <person name="Schramm A."/>
            <person name="Marshall I.P.G."/>
        </authorList>
    </citation>
    <scope>NUCLEOTIDE SEQUENCE</scope>
    <source>
        <strain evidence="7">Rat1</strain>
    </source>
</reference>
<evidence type="ECO:0000256" key="1">
    <source>
        <dbReference type="ARBA" id="ARBA00001965"/>
    </source>
</evidence>
<dbReference type="PANTHER" id="PTHR43865:SF1">
    <property type="entry name" value="RUBRERYTHRIN-RELATED"/>
    <property type="match status" value="1"/>
</dbReference>
<dbReference type="AlphaFoldDB" id="A0AAU8LYN1"/>
<dbReference type="SUPFAM" id="SSF57802">
    <property type="entry name" value="Rubredoxin-like"/>
    <property type="match status" value="1"/>
</dbReference>
<evidence type="ECO:0000259" key="6">
    <source>
        <dbReference type="PROSITE" id="PS50905"/>
    </source>
</evidence>
<evidence type="ECO:0000313" key="7">
    <source>
        <dbReference type="EMBL" id="XCN73935.1"/>
    </source>
</evidence>
<keyword evidence="4" id="KW-0249">Electron transport</keyword>
<keyword evidence="3" id="KW-0479">Metal-binding</keyword>
<evidence type="ECO:0000256" key="5">
    <source>
        <dbReference type="ARBA" id="ARBA00023004"/>
    </source>
</evidence>
<dbReference type="GO" id="GO:0016692">
    <property type="term" value="F:NADH peroxidase activity"/>
    <property type="evidence" value="ECO:0007669"/>
    <property type="project" value="UniProtKB-EC"/>
</dbReference>
<evidence type="ECO:0000256" key="2">
    <source>
        <dbReference type="ARBA" id="ARBA00022448"/>
    </source>
</evidence>
<dbReference type="EMBL" id="CP159373">
    <property type="protein sequence ID" value="XCN73935.1"/>
    <property type="molecule type" value="Genomic_DNA"/>
</dbReference>
<protein>
    <submittedName>
        <fullName evidence="7">Rubrerythrin</fullName>
        <ecNumber evidence="7">1.11.1.1</ecNumber>
    </submittedName>
</protein>
<dbReference type="NCBIfam" id="NF045767">
    <property type="entry name" value="RuberyRbr"/>
    <property type="match status" value="1"/>
</dbReference>
<dbReference type="EC" id="1.11.1.1" evidence="7"/>
<dbReference type="InterPro" id="IPR003251">
    <property type="entry name" value="Rr_diiron-bd_dom"/>
</dbReference>
<dbReference type="PROSITE" id="PS50905">
    <property type="entry name" value="FERRITIN_LIKE"/>
    <property type="match status" value="1"/>
</dbReference>
<dbReference type="Pfam" id="PF21349">
    <property type="entry name" value="RUBY_RBDX"/>
    <property type="match status" value="1"/>
</dbReference>
<feature type="domain" description="Ferritin-like diiron" evidence="6">
    <location>
        <begin position="3"/>
        <end position="146"/>
    </location>
</feature>
<dbReference type="CDD" id="cd01041">
    <property type="entry name" value="Rubrerythrin"/>
    <property type="match status" value="1"/>
</dbReference>
<dbReference type="GO" id="GO:0046872">
    <property type="term" value="F:metal ion binding"/>
    <property type="evidence" value="ECO:0007669"/>
    <property type="project" value="UniProtKB-KW"/>
</dbReference>
<organism evidence="7">
    <name type="scientific">Candidatus Electrothrix aestuarii</name>
    <dbReference type="NCBI Taxonomy" id="3062594"/>
    <lineage>
        <taxon>Bacteria</taxon>
        <taxon>Pseudomonadati</taxon>
        <taxon>Thermodesulfobacteriota</taxon>
        <taxon>Desulfobulbia</taxon>
        <taxon>Desulfobulbales</taxon>
        <taxon>Desulfobulbaceae</taxon>
        <taxon>Candidatus Electrothrix</taxon>
    </lineage>
</organism>
<keyword evidence="5" id="KW-0408">Iron</keyword>
<dbReference type="KEGG" id="eaj:Q3M24_04040"/>
<keyword evidence="7" id="KW-0560">Oxidoreductase</keyword>
<dbReference type="Gene3D" id="1.20.1260.10">
    <property type="match status" value="1"/>
</dbReference>
<gene>
    <name evidence="7" type="primary">rbr</name>
    <name evidence="7" type="ORF">Q3M24_04040</name>
</gene>
<accession>A0AAU8LYN1</accession>
<dbReference type="InterPro" id="IPR009078">
    <property type="entry name" value="Ferritin-like_SF"/>
</dbReference>
<sequence>MTALQGSQTEKNILTAFAGESQARNRYSYAAKVARKEGLVQIANIFDRTAEQERAHAKTLFKLLEGGEVEVQASFPAGALGTTMENLESAAAGEEHEYMEMYPDFAKIAKEEGFSSIADIFMAIARAEKQHAKQYRTFIANLKEGKVFKRSETVTWYCTKCGFLQESQEAPQKCAACSHPQSYFELLSENW</sequence>
<keyword evidence="7" id="KW-0575">Peroxidase</keyword>